<name>A0A7D6DY19_9MYCO</name>
<gene>
    <name evidence="3" type="ORF">H0P51_00690</name>
</gene>
<dbReference type="PANTHER" id="PTHR43798:SF31">
    <property type="entry name" value="AB HYDROLASE SUPERFAMILY PROTEIN YCLE"/>
    <property type="match status" value="1"/>
</dbReference>
<dbReference type="InterPro" id="IPR050266">
    <property type="entry name" value="AB_hydrolase_sf"/>
</dbReference>
<dbReference type="EMBL" id="CP059165">
    <property type="protein sequence ID" value="QLL07584.1"/>
    <property type="molecule type" value="Genomic_DNA"/>
</dbReference>
<dbReference type="AlphaFoldDB" id="A0A7D6DY19"/>
<evidence type="ECO:0000313" key="4">
    <source>
        <dbReference type="Proteomes" id="UP000510682"/>
    </source>
</evidence>
<evidence type="ECO:0000313" key="3">
    <source>
        <dbReference type="EMBL" id="QLL07584.1"/>
    </source>
</evidence>
<dbReference type="InterPro" id="IPR000639">
    <property type="entry name" value="Epox_hydrolase-like"/>
</dbReference>
<protein>
    <submittedName>
        <fullName evidence="3">Alpha/beta hydrolase</fullName>
    </submittedName>
</protein>
<dbReference type="Proteomes" id="UP000510682">
    <property type="component" value="Chromosome"/>
</dbReference>
<proteinExistence type="predicted"/>
<organism evidence="3 4">
    <name type="scientific">Mycobacterium vicinigordonae</name>
    <dbReference type="NCBI Taxonomy" id="1719132"/>
    <lineage>
        <taxon>Bacteria</taxon>
        <taxon>Bacillati</taxon>
        <taxon>Actinomycetota</taxon>
        <taxon>Actinomycetes</taxon>
        <taxon>Mycobacteriales</taxon>
        <taxon>Mycobacteriaceae</taxon>
        <taxon>Mycobacterium</taxon>
    </lineage>
</organism>
<dbReference type="InterPro" id="IPR029058">
    <property type="entry name" value="AB_hydrolase_fold"/>
</dbReference>
<feature type="domain" description="AB hydrolase-1" evidence="2">
    <location>
        <begin position="23"/>
        <end position="256"/>
    </location>
</feature>
<evidence type="ECO:0000256" key="1">
    <source>
        <dbReference type="ARBA" id="ARBA00022801"/>
    </source>
</evidence>
<dbReference type="InterPro" id="IPR000073">
    <property type="entry name" value="AB_hydrolase_1"/>
</dbReference>
<dbReference type="Gene3D" id="3.40.50.1820">
    <property type="entry name" value="alpha/beta hydrolase"/>
    <property type="match status" value="1"/>
</dbReference>
<evidence type="ECO:0000259" key="2">
    <source>
        <dbReference type="Pfam" id="PF12697"/>
    </source>
</evidence>
<reference evidence="3" key="1">
    <citation type="submission" date="2020-07" db="EMBL/GenBank/DDBJ databases">
        <title>Description of Mycobacterium gordonae subsp. intergordonae subsp.nov. and Mycobacterium gordonae subsp. gordonae subsp. nov.</title>
        <authorList>
            <person name="Huang H."/>
        </authorList>
    </citation>
    <scope>NUCLEOTIDE SEQUENCE [LARGE SCALE GENOMIC DNA]</scope>
    <source>
        <strain evidence="3">24T</strain>
    </source>
</reference>
<keyword evidence="4" id="KW-1185">Reference proteome</keyword>
<reference evidence="3" key="2">
    <citation type="submission" date="2020-07" db="EMBL/GenBank/DDBJ databases">
        <authorList>
            <person name="Yu X."/>
        </authorList>
    </citation>
    <scope>NUCLEOTIDE SEQUENCE [LARGE SCALE GENOMIC DNA]</scope>
    <source>
        <strain evidence="3">24T</strain>
    </source>
</reference>
<accession>A0A7D6DY19</accession>
<dbReference type="PRINTS" id="PR00412">
    <property type="entry name" value="EPOXHYDRLASE"/>
</dbReference>
<sequence>MPMINVEDQVRLHIQDLGTGPAVVFVSGFGLDHELWDRQVRVFAAAGYRTICVTQRGHGSSDHPLHGYEIDRLRDDLVAVLETLRVRDVVLVGHSFGGQVAFHTAVVAPYLVSKLVLVGSNAVRASRSDEFPFGGPPETLVAHMVQDEIQDRIAARHRLIRSCFASEQHPGVIEWLLRTWLRMPSWSAVACYQTMLRSDLVHELPEVRQPVLQITGKADPVHSGGGARWLQQHLVDATLTELGCGHFPMLEAAEEFDRILAGFL</sequence>
<dbReference type="PRINTS" id="PR00111">
    <property type="entry name" value="ABHYDROLASE"/>
</dbReference>
<dbReference type="GO" id="GO:0016020">
    <property type="term" value="C:membrane"/>
    <property type="evidence" value="ECO:0007669"/>
    <property type="project" value="TreeGrafter"/>
</dbReference>
<dbReference type="KEGG" id="mgor:H0P51_00690"/>
<dbReference type="Pfam" id="PF12697">
    <property type="entry name" value="Abhydrolase_6"/>
    <property type="match status" value="1"/>
</dbReference>
<dbReference type="SUPFAM" id="SSF53474">
    <property type="entry name" value="alpha/beta-Hydrolases"/>
    <property type="match status" value="1"/>
</dbReference>
<dbReference type="GO" id="GO:0016787">
    <property type="term" value="F:hydrolase activity"/>
    <property type="evidence" value="ECO:0007669"/>
    <property type="project" value="UniProtKB-KW"/>
</dbReference>
<dbReference type="PANTHER" id="PTHR43798">
    <property type="entry name" value="MONOACYLGLYCEROL LIPASE"/>
    <property type="match status" value="1"/>
</dbReference>
<keyword evidence="1 3" id="KW-0378">Hydrolase</keyword>